<name>A0A7K0DIK0_9NOCA</name>
<dbReference type="Proteomes" id="UP000431401">
    <property type="component" value="Unassembled WGS sequence"/>
</dbReference>
<dbReference type="EMBL" id="WEGI01000002">
    <property type="protein sequence ID" value="MQY25468.1"/>
    <property type="molecule type" value="Genomic_DNA"/>
</dbReference>
<sequence length="202" mass="21076">MMALTAAAVAVGVGSAPPATAEIVPMAPHERSFESPFGGFTVGTRDETINRLPPMNMVGTTREALVSLVSYASIEGPAGGVLRTGYHVGCAVAVTLATLGSQSEELGGFSYTPGATNPYNFNGYIAPEPLATVNIAPGEVKEVQLAEKELIPGKTVSTIIRDFHIIVNACEGPVTIRQYAYVYAKSAEVDDSGAIFGDPAWL</sequence>
<evidence type="ECO:0000256" key="2">
    <source>
        <dbReference type="SAM" id="SignalP"/>
    </source>
</evidence>
<organism evidence="3 4">
    <name type="scientific">Nocardia aurantia</name>
    <dbReference type="NCBI Taxonomy" id="2585199"/>
    <lineage>
        <taxon>Bacteria</taxon>
        <taxon>Bacillati</taxon>
        <taxon>Actinomycetota</taxon>
        <taxon>Actinomycetes</taxon>
        <taxon>Mycobacteriales</taxon>
        <taxon>Nocardiaceae</taxon>
        <taxon>Nocardia</taxon>
    </lineage>
</organism>
<evidence type="ECO:0000313" key="4">
    <source>
        <dbReference type="Proteomes" id="UP000431401"/>
    </source>
</evidence>
<evidence type="ECO:0000313" key="3">
    <source>
        <dbReference type="EMBL" id="MQY25468.1"/>
    </source>
</evidence>
<feature type="chain" id="PRO_5029886176" description="MspA protein" evidence="2">
    <location>
        <begin position="22"/>
        <end position="202"/>
    </location>
</feature>
<dbReference type="Pfam" id="PF09203">
    <property type="entry name" value="MspA"/>
    <property type="match status" value="1"/>
</dbReference>
<gene>
    <name evidence="3" type="ORF">NRB56_10250</name>
</gene>
<evidence type="ECO:0000256" key="1">
    <source>
        <dbReference type="ARBA" id="ARBA00022729"/>
    </source>
</evidence>
<dbReference type="SUPFAM" id="SSF56959">
    <property type="entry name" value="Leukocidin-like"/>
    <property type="match status" value="1"/>
</dbReference>
<dbReference type="InterPro" id="IPR036435">
    <property type="entry name" value="Leukocidin/porin_MspA_sf"/>
</dbReference>
<dbReference type="InterPro" id="IPR015286">
    <property type="entry name" value="Porin_fam_mycobact-type"/>
</dbReference>
<keyword evidence="1 2" id="KW-0732">Signal</keyword>
<protein>
    <recommendedName>
        <fullName evidence="5">MspA protein</fullName>
    </recommendedName>
</protein>
<dbReference type="AlphaFoldDB" id="A0A7K0DIK0"/>
<keyword evidence="4" id="KW-1185">Reference proteome</keyword>
<evidence type="ECO:0008006" key="5">
    <source>
        <dbReference type="Google" id="ProtNLM"/>
    </source>
</evidence>
<comment type="caution">
    <text evidence="3">The sequence shown here is derived from an EMBL/GenBank/DDBJ whole genome shotgun (WGS) entry which is preliminary data.</text>
</comment>
<proteinExistence type="predicted"/>
<dbReference type="Gene3D" id="2.60.40.1650">
    <property type="entry name" value="Porin MspA (Ig-like beta-sandwich domain)"/>
    <property type="match status" value="2"/>
</dbReference>
<accession>A0A7K0DIK0</accession>
<feature type="signal peptide" evidence="2">
    <location>
        <begin position="1"/>
        <end position="21"/>
    </location>
</feature>
<reference evidence="3 4" key="1">
    <citation type="submission" date="2019-10" db="EMBL/GenBank/DDBJ databases">
        <title>Nocardia macrotermitis sp. nov. and Nocardia aurantia sp. nov., isolated from the gut of fungus growing-termite Macrotermes natalensis.</title>
        <authorList>
            <person name="Benndorf R."/>
            <person name="Schwitalla J."/>
            <person name="Martin K."/>
            <person name="De Beer W."/>
            <person name="Kaster A.-K."/>
            <person name="Vollmers J."/>
            <person name="Poulsen M."/>
            <person name="Beemelmanns C."/>
        </authorList>
    </citation>
    <scope>NUCLEOTIDE SEQUENCE [LARGE SCALE GENOMIC DNA]</scope>
    <source>
        <strain evidence="3 4">RB56</strain>
    </source>
</reference>